<reference evidence="4" key="2">
    <citation type="journal article" date="2019" name="Int. J. Syst. Evol. Microbiol.">
        <title>The Global Catalogue of Microorganisms (GCM) 10K type strain sequencing project: providing services to taxonomists for standard genome sequencing and annotation.</title>
        <authorList>
            <consortium name="The Broad Institute Genomics Platform"/>
            <consortium name="The Broad Institute Genome Sequencing Center for Infectious Disease"/>
            <person name="Wu L."/>
            <person name="Ma J."/>
        </authorList>
    </citation>
    <scope>NUCLEOTIDE SEQUENCE [LARGE SCALE GENOMIC DNA]</scope>
    <source>
        <strain evidence="4">CGMCC 1.18437</strain>
    </source>
</reference>
<evidence type="ECO:0000313" key="2">
    <source>
        <dbReference type="EMBL" id="MBB5377556.1"/>
    </source>
</evidence>
<reference evidence="2 3" key="3">
    <citation type="submission" date="2020-08" db="EMBL/GenBank/DDBJ databases">
        <title>Genomic Encyclopedia of Type Strains, Phase IV (KMG-IV): sequencing the most valuable type-strain genomes for metagenomic binning, comparative biology and taxonomic classification.</title>
        <authorList>
            <person name="Goeker M."/>
        </authorList>
    </citation>
    <scope>NUCLEOTIDE SEQUENCE [LARGE SCALE GENOMIC DNA]</scope>
    <source>
        <strain evidence="2 3">DSM 27521</strain>
    </source>
</reference>
<dbReference type="InterPro" id="IPR019646">
    <property type="entry name" value="Aminoglyc_AdlTrfase"/>
</dbReference>
<dbReference type="Proteomes" id="UP000619376">
    <property type="component" value="Unassembled WGS sequence"/>
</dbReference>
<keyword evidence="4" id="KW-1185">Reference proteome</keyword>
<evidence type="ECO:0000313" key="4">
    <source>
        <dbReference type="Proteomes" id="UP000619376"/>
    </source>
</evidence>
<dbReference type="Proteomes" id="UP000539473">
    <property type="component" value="Unassembled WGS sequence"/>
</dbReference>
<dbReference type="Pfam" id="PF10706">
    <property type="entry name" value="Aminoglyc_resit"/>
    <property type="match status" value="1"/>
</dbReference>
<comment type="caution">
    <text evidence="2">The sequence shown here is derived from an EMBL/GenBank/DDBJ whole genome shotgun (WGS) entry which is preliminary data.</text>
</comment>
<accession>A0A7W8NQ63</accession>
<protein>
    <submittedName>
        <fullName evidence="2">Uncharacterized protein</fullName>
    </submittedName>
</protein>
<dbReference type="AlphaFoldDB" id="A0A7W8NQ63"/>
<dbReference type="Gene3D" id="3.30.460.40">
    <property type="match status" value="1"/>
</dbReference>
<dbReference type="EMBL" id="JACHFK010000007">
    <property type="protein sequence ID" value="MBB5377556.1"/>
    <property type="molecule type" value="Genomic_DNA"/>
</dbReference>
<name>A0A7W8NQ63_9DEIO</name>
<organism evidence="2 3">
    <name type="scientific">Deinococcus metalli</name>
    <dbReference type="NCBI Taxonomy" id="1141878"/>
    <lineage>
        <taxon>Bacteria</taxon>
        <taxon>Thermotogati</taxon>
        <taxon>Deinococcota</taxon>
        <taxon>Deinococci</taxon>
        <taxon>Deinococcales</taxon>
        <taxon>Deinococcaceae</taxon>
        <taxon>Deinococcus</taxon>
    </lineage>
</organism>
<reference evidence="1" key="1">
    <citation type="journal article" date="2014" name="Int. J. Syst. Evol. Microbiol.">
        <title>Complete genome of a new Firmicutes species belonging to the dominant human colonic microbiota ('Ruminococcus bicirculans') reveals two chromosomes and a selective capacity to utilize plant glucans.</title>
        <authorList>
            <consortium name="NISC Comparative Sequencing Program"/>
            <person name="Wegmann U."/>
            <person name="Louis P."/>
            <person name="Goesmann A."/>
            <person name="Henrissat B."/>
            <person name="Duncan S.H."/>
            <person name="Flint H.J."/>
        </authorList>
    </citation>
    <scope>NUCLEOTIDE SEQUENCE</scope>
    <source>
        <strain evidence="1">CGMCC 1.18437</strain>
    </source>
</reference>
<reference evidence="1" key="4">
    <citation type="submission" date="2024-05" db="EMBL/GenBank/DDBJ databases">
        <authorList>
            <person name="Sun Q."/>
            <person name="Zhou Y."/>
        </authorList>
    </citation>
    <scope>NUCLEOTIDE SEQUENCE</scope>
    <source>
        <strain evidence="1">CGMCC 1.18437</strain>
    </source>
</reference>
<sequence length="338" mass="36905">MPDLTAAMTDLKRALGAFLERGRVDGVFHVQPGGPGSVPALADLDVPELHLDVLPESPTDVQRAALAGLGYVPETAHAWRHPAGWRVVLGDHDSGWRATQGLLRALLLGDSRAAQEYRQVYTWDGRAAADHALAGAALDRHARVVAWQPLHFAARAFAALDAPWQVAGGWALDLHAGRPLRAHDDVDIEIPRSAQAQLPDVLRGWRLDAAVDGAYHAFQPPLAPSSHQVHARHPELPDVLMVDVMLTDISGGMWHYRRDPVITRPLAEARRVGQGGLPYLVPEIVLLFKAGSVGREPRGKDRADFERARPTLDAPARAWLRAALERTRPGHPWVAQLA</sequence>
<evidence type="ECO:0000313" key="1">
    <source>
        <dbReference type="EMBL" id="GHF51345.1"/>
    </source>
</evidence>
<evidence type="ECO:0000313" key="3">
    <source>
        <dbReference type="Proteomes" id="UP000539473"/>
    </source>
</evidence>
<gene>
    <name evidence="1" type="ORF">GCM10017781_29850</name>
    <name evidence="2" type="ORF">HNQ07_003048</name>
</gene>
<dbReference type="RefSeq" id="WP_184113225.1">
    <property type="nucleotide sequence ID" value="NZ_BNAJ01000007.1"/>
</dbReference>
<dbReference type="EMBL" id="BNAJ01000007">
    <property type="protein sequence ID" value="GHF51345.1"/>
    <property type="molecule type" value="Genomic_DNA"/>
</dbReference>
<proteinExistence type="predicted"/>